<dbReference type="RefSeq" id="WP_336807070.1">
    <property type="nucleotide sequence ID" value="NZ_JBBBNY010000003.1"/>
</dbReference>
<gene>
    <name evidence="1" type="ORF">WAT24_06765</name>
</gene>
<accession>A0ABU8JB75</accession>
<dbReference type="EMBL" id="JBBBNY010000003">
    <property type="protein sequence ID" value="MEI7036454.1"/>
    <property type="molecule type" value="Genomic_DNA"/>
</dbReference>
<evidence type="ECO:0000313" key="2">
    <source>
        <dbReference type="Proteomes" id="UP001381174"/>
    </source>
</evidence>
<reference evidence="1 2" key="1">
    <citation type="journal article" date="2014" name="Int. J. Syst. Evol. Microbiol.">
        <title>Fulvimonas yonginensis sp. nov., isolated from greenhouse soil, and emended description of the genus Fulvimonas.</title>
        <authorList>
            <person name="Ahn J.H."/>
            <person name="Kim S.J."/>
            <person name="Weon H.Y."/>
            <person name="Hong S.B."/>
            <person name="Seok S.J."/>
            <person name="Kwon S.W."/>
        </authorList>
    </citation>
    <scope>NUCLEOTIDE SEQUENCE [LARGE SCALE GENOMIC DNA]</scope>
    <source>
        <strain evidence="1 2">KACC 16952</strain>
    </source>
</reference>
<sequence length="144" mass="15112">MKWSEGFALLLCCAALLVLGFGLGSQHQAGKDSARIVQAESKVASAAEDTRAARATVADVQARLDQQKRDLQTARFIANAALDARDALQKHLDDMTAQRTAEAEKAARESPDCADLRRLPICPAVAEQLFGAAPAAAASAASGH</sequence>
<keyword evidence="2" id="KW-1185">Reference proteome</keyword>
<name>A0ABU8JB75_9GAMM</name>
<organism evidence="1 2">
    <name type="scientific">Fulvimonas yonginensis</name>
    <dbReference type="NCBI Taxonomy" id="1495200"/>
    <lineage>
        <taxon>Bacteria</taxon>
        <taxon>Pseudomonadati</taxon>
        <taxon>Pseudomonadota</taxon>
        <taxon>Gammaproteobacteria</taxon>
        <taxon>Lysobacterales</taxon>
        <taxon>Rhodanobacteraceae</taxon>
        <taxon>Fulvimonas</taxon>
    </lineage>
</organism>
<evidence type="ECO:0000313" key="1">
    <source>
        <dbReference type="EMBL" id="MEI7036454.1"/>
    </source>
</evidence>
<dbReference type="Proteomes" id="UP001381174">
    <property type="component" value="Unassembled WGS sequence"/>
</dbReference>
<protein>
    <submittedName>
        <fullName evidence="1">Uncharacterized protein</fullName>
    </submittedName>
</protein>
<proteinExistence type="predicted"/>
<comment type="caution">
    <text evidence="1">The sequence shown here is derived from an EMBL/GenBank/DDBJ whole genome shotgun (WGS) entry which is preliminary data.</text>
</comment>